<dbReference type="OMA" id="ETMKPTR"/>
<organism evidence="2">
    <name type="scientific">Escherichia coli O157:H7</name>
    <dbReference type="NCBI Taxonomy" id="83334"/>
    <lineage>
        <taxon>Bacteria</taxon>
        <taxon>Pseudomonadati</taxon>
        <taxon>Pseudomonadota</taxon>
        <taxon>Gammaproteobacteria</taxon>
        <taxon>Enterobacterales</taxon>
        <taxon>Enterobacteriaceae</taxon>
        <taxon>Escherichia</taxon>
    </lineage>
</organism>
<dbReference type="SMR" id="A0A0H3JLI4"/>
<reference evidence="2" key="1">
    <citation type="submission" date="2008-07" db="EMBL/GenBank/DDBJ databases">
        <authorList>
            <person name="Zhang Y."/>
            <person name="Golds G."/>
            <person name="John S.J."/>
            <person name="Laing C."/>
            <person name="Kropinski A."/>
            <person name="Gannon V.P.J."/>
        </authorList>
    </citation>
    <scope>NUCLEOTIDE SEQUENCE</scope>
    <source>
        <strain evidence="2">ECI-1717</strain>
    </source>
</reference>
<dbReference type="PATRIC" id="fig|83334.175.peg.390"/>
<dbReference type="AlphaFoldDB" id="A0A0H3JLI4"/>
<accession>A0A0H3JLI4</accession>
<feature type="region of interest" description="Disordered" evidence="1">
    <location>
        <begin position="86"/>
        <end position="107"/>
    </location>
</feature>
<evidence type="ECO:0000256" key="1">
    <source>
        <dbReference type="SAM" id="MobiDB-lite"/>
    </source>
</evidence>
<proteinExistence type="predicted"/>
<protein>
    <recommendedName>
        <fullName evidence="3">Type III secretion system LEE chaperone CesAB</fullName>
    </recommendedName>
</protein>
<dbReference type="InterPro" id="IPR021545">
    <property type="entry name" value="CesA"/>
</dbReference>
<evidence type="ECO:0008006" key="3">
    <source>
        <dbReference type="Google" id="ProtNLM"/>
    </source>
</evidence>
<dbReference type="Gene3D" id="6.10.250.190">
    <property type="match status" value="1"/>
</dbReference>
<dbReference type="SUPFAM" id="SSF116927">
    <property type="entry name" value="EspA/CesA-like"/>
    <property type="match status" value="1"/>
</dbReference>
<dbReference type="Pfam" id="PF11439">
    <property type="entry name" value="T3SchapCesA"/>
    <property type="match status" value="1"/>
</dbReference>
<feature type="compositionally biased region" description="Polar residues" evidence="1">
    <location>
        <begin position="87"/>
        <end position="100"/>
    </location>
</feature>
<name>A0A0H3JLI4_ECO57</name>
<dbReference type="InterPro" id="IPR035074">
    <property type="entry name" value="EspA/CesA-like"/>
</dbReference>
<dbReference type="EMBL" id="EU871626">
    <property type="protein sequence ID" value="ACG59648.1"/>
    <property type="molecule type" value="Genomic_DNA"/>
</dbReference>
<evidence type="ECO:0000313" key="2">
    <source>
        <dbReference type="EMBL" id="ACG59648.1"/>
    </source>
</evidence>
<sequence>MSIVSQTRNKELLDKKIRSEIEAIKKIIAEFDVVKESVNELSEKAKTDPQAAEKLNKLIEGYTYGEERKLYDSALSKIEKLIETLSPARSKSQSTMNQRNRNNRKIV</sequence>